<dbReference type="GO" id="GO:0016705">
    <property type="term" value="F:oxidoreductase activity, acting on paired donors, with incorporation or reduction of molecular oxygen"/>
    <property type="evidence" value="ECO:0007669"/>
    <property type="project" value="InterPro"/>
</dbReference>
<dbReference type="SUPFAM" id="SSF48264">
    <property type="entry name" value="Cytochrome P450"/>
    <property type="match status" value="2"/>
</dbReference>
<reference evidence="15" key="2">
    <citation type="submission" date="2024-08" db="UniProtKB">
        <authorList>
            <consortium name="EnsemblMetazoa"/>
        </authorList>
    </citation>
    <scope>IDENTIFICATION</scope>
</reference>
<comment type="similarity">
    <text evidence="4">Belongs to the cytochrome P450 family.</text>
</comment>
<evidence type="ECO:0008006" key="17">
    <source>
        <dbReference type="Google" id="ProtNLM"/>
    </source>
</evidence>
<protein>
    <recommendedName>
        <fullName evidence="17">Cytochrome P450</fullName>
    </recommendedName>
</protein>
<evidence type="ECO:0000313" key="16">
    <source>
        <dbReference type="Proteomes" id="UP000019118"/>
    </source>
</evidence>
<feature type="binding site" description="axial binding residue" evidence="13">
    <location>
        <position position="450"/>
    </location>
    <ligand>
        <name>heme</name>
        <dbReference type="ChEBI" id="CHEBI:30413"/>
    </ligand>
    <ligandPart>
        <name>Fe</name>
        <dbReference type="ChEBI" id="CHEBI:18248"/>
    </ligandPart>
</feature>
<comment type="cofactor">
    <cofactor evidence="1 13">
        <name>heme</name>
        <dbReference type="ChEBI" id="CHEBI:30413"/>
    </cofactor>
</comment>
<proteinExistence type="inferred from homology"/>
<organism evidence="15 16">
    <name type="scientific">Dendroctonus ponderosae</name>
    <name type="common">Mountain pine beetle</name>
    <dbReference type="NCBI Taxonomy" id="77166"/>
    <lineage>
        <taxon>Eukaryota</taxon>
        <taxon>Metazoa</taxon>
        <taxon>Ecdysozoa</taxon>
        <taxon>Arthropoda</taxon>
        <taxon>Hexapoda</taxon>
        <taxon>Insecta</taxon>
        <taxon>Pterygota</taxon>
        <taxon>Neoptera</taxon>
        <taxon>Endopterygota</taxon>
        <taxon>Coleoptera</taxon>
        <taxon>Polyphaga</taxon>
        <taxon>Cucujiformia</taxon>
        <taxon>Curculionidae</taxon>
        <taxon>Scolytinae</taxon>
        <taxon>Dendroctonus</taxon>
    </lineage>
</organism>
<evidence type="ECO:0000256" key="7">
    <source>
        <dbReference type="ARBA" id="ARBA00022824"/>
    </source>
</evidence>
<dbReference type="GO" id="GO:0020037">
    <property type="term" value="F:heme binding"/>
    <property type="evidence" value="ECO:0007669"/>
    <property type="project" value="InterPro"/>
</dbReference>
<dbReference type="InterPro" id="IPR002401">
    <property type="entry name" value="Cyt_P450_E_grp-I"/>
</dbReference>
<reference evidence="16" key="1">
    <citation type="journal article" date="2013" name="Genome Biol.">
        <title>Draft genome of the mountain pine beetle, Dendroctonus ponderosae Hopkins, a major forest pest.</title>
        <authorList>
            <person name="Keeling C.I."/>
            <person name="Yuen M.M."/>
            <person name="Liao N.Y."/>
            <person name="Docking T.R."/>
            <person name="Chan S.K."/>
            <person name="Taylor G.A."/>
            <person name="Palmquist D.L."/>
            <person name="Jackman S.D."/>
            <person name="Nguyen A."/>
            <person name="Li M."/>
            <person name="Henderson H."/>
            <person name="Janes J.K."/>
            <person name="Zhao Y."/>
            <person name="Pandoh P."/>
            <person name="Moore R."/>
            <person name="Sperling F.A."/>
            <person name="Huber D.P."/>
            <person name="Birol I."/>
            <person name="Jones S.J."/>
            <person name="Bohlmann J."/>
        </authorList>
    </citation>
    <scope>NUCLEOTIDE SEQUENCE</scope>
</reference>
<evidence type="ECO:0000256" key="12">
    <source>
        <dbReference type="ARBA" id="ARBA00023136"/>
    </source>
</evidence>
<keyword evidence="12 14" id="KW-0472">Membrane</keyword>
<evidence type="ECO:0000313" key="15">
    <source>
        <dbReference type="EnsemblMetazoa" id="XP_019754209.1"/>
    </source>
</evidence>
<dbReference type="PANTHER" id="PTHR24292">
    <property type="entry name" value="CYTOCHROME P450"/>
    <property type="match status" value="1"/>
</dbReference>
<keyword evidence="14" id="KW-1133">Transmembrane helix</keyword>
<dbReference type="CDD" id="cd11056">
    <property type="entry name" value="CYP6-like"/>
    <property type="match status" value="2"/>
</dbReference>
<dbReference type="PRINTS" id="PR00385">
    <property type="entry name" value="P450"/>
</dbReference>
<evidence type="ECO:0000256" key="11">
    <source>
        <dbReference type="ARBA" id="ARBA00023033"/>
    </source>
</evidence>
<dbReference type="Proteomes" id="UP000019118">
    <property type="component" value="Unassembled WGS sequence"/>
</dbReference>
<evidence type="ECO:0000256" key="6">
    <source>
        <dbReference type="ARBA" id="ARBA00022723"/>
    </source>
</evidence>
<dbReference type="Pfam" id="PF00067">
    <property type="entry name" value="p450"/>
    <property type="match status" value="2"/>
</dbReference>
<dbReference type="InterPro" id="IPR036396">
    <property type="entry name" value="Cyt_P450_sf"/>
</dbReference>
<dbReference type="GO" id="GO:0005789">
    <property type="term" value="C:endoplasmic reticulum membrane"/>
    <property type="evidence" value="ECO:0007669"/>
    <property type="project" value="UniProtKB-SubCell"/>
</dbReference>
<name>A0AAR5NZ41_DENPD</name>
<keyword evidence="8" id="KW-0492">Microsome</keyword>
<dbReference type="InterPro" id="IPR001128">
    <property type="entry name" value="Cyt_P450"/>
</dbReference>
<sequence length="1039" mass="118775">MAFGLAYVVIGVISFIIYVKWRQSYWKRKGVPSSDADFLLGDNTKIFTNQESLGEISVNRYNKFKAQGKKHAGFYNFLQPVYFPLDTDIIKHIMQQDANYFASHATYNNPDDVLSKHLFALEGERWKDLRAKLTPAFTSGKLKMMFETLTNKTVGLENAVAKMVDKKEAFVLKEFLCNFTTDVIASCGFGIESDCLGDPNDAFRRAGKKIFEPRPFKLALLSLFNWDFLAKLGYKHFPNELTVFFTNVVTSTIRHRENNQIFRKDFMHLLLQLKNQGVLSDDDKVTGSGNGKGIISESDIIAQCFVFFIAGFETSSSTMTFTMLELAQHQDIQDKLRKEILEVLAKHDGKITYEAVMEMPYLDKVISEALRKFPPLPVIPRRCTKTYKVPGTDLVLERGTDVQIPVWAIQNDPEYYENPEVFDPERFSEENKAARPEYAFFPFGAGPRVCIGLRLGKLETKVGLITLLRKFKFTINKKTPFPIQMEKRGFISTIQGDLWVDAVRKSNPATRSSLYQRGEPLRFSTKAVVKRTRTMALSLAYVVIGVISFIIYVKWRQSYWKRKGVPSSDADFLLGDNTKIFTNKESLGEISVKRYKKFKAQGQKHAGFYNFLQPVYFPIDTDIIKHIMQQDANYFASHATYNNPDDVLSKHLFALEGERWKDLRAKLTPAFTSGKLKMMFETLTNKTVGLENAVAKMVDKKEAFVLKEFLCNFTTDVIASCGFGIESDCLGDPNDAFRRAGKKIFEPRPFKLALLSLFNWDFLAKLGYKHFPNELTVFFTNVVTSTIRHRENNQIFRKDFMHLLLQLKNQGVLSDDDKVTGSGNGKGIISESDIIAQCFVFFIAGFETSSSTMTFTMLELAQHQDIQDKLRKEILEVLAKHDGKITYEAVMEMPYLDKVISEALRKFPPLPIIPRRCTKTYKVPGTDLVLERGTDVQIPVWAIQNDPEYYENPEVFDPERFSEENKAGRPEYAFFPFGAGPRVCIGLRLGKLETKVGLITLQRKFKFTINKKTPFPIQMEKRGFISTIQGDLWVDAVRI</sequence>
<evidence type="ECO:0000256" key="1">
    <source>
        <dbReference type="ARBA" id="ARBA00001971"/>
    </source>
</evidence>
<dbReference type="EnsemblMetazoa" id="XM_019898650.1">
    <property type="protein sequence ID" value="XP_019754209.1"/>
    <property type="gene ID" value="LOC109533356"/>
</dbReference>
<evidence type="ECO:0000256" key="10">
    <source>
        <dbReference type="ARBA" id="ARBA00023004"/>
    </source>
</evidence>
<evidence type="ECO:0000256" key="4">
    <source>
        <dbReference type="ARBA" id="ARBA00010617"/>
    </source>
</evidence>
<keyword evidence="14" id="KW-0812">Transmembrane</keyword>
<comment type="subcellular location">
    <subcellularLocation>
        <location evidence="3">Endoplasmic reticulum membrane</location>
        <topology evidence="3">Peripheral membrane protein</topology>
    </subcellularLocation>
    <subcellularLocation>
        <location evidence="2">Microsome membrane</location>
        <topology evidence="2">Peripheral membrane protein</topology>
    </subcellularLocation>
</comment>
<dbReference type="FunFam" id="1.10.630.10:FF:000042">
    <property type="entry name" value="Cytochrome P450"/>
    <property type="match status" value="2"/>
</dbReference>
<dbReference type="PANTHER" id="PTHR24292:SF100">
    <property type="entry name" value="CYTOCHROME P450 6A16, ISOFORM B-RELATED"/>
    <property type="match status" value="1"/>
</dbReference>
<evidence type="ECO:0000256" key="9">
    <source>
        <dbReference type="ARBA" id="ARBA00023002"/>
    </source>
</evidence>
<evidence type="ECO:0000256" key="14">
    <source>
        <dbReference type="SAM" id="Phobius"/>
    </source>
</evidence>
<keyword evidence="11" id="KW-0503">Monooxygenase</keyword>
<evidence type="ECO:0000256" key="2">
    <source>
        <dbReference type="ARBA" id="ARBA00004174"/>
    </source>
</evidence>
<evidence type="ECO:0000256" key="8">
    <source>
        <dbReference type="ARBA" id="ARBA00022848"/>
    </source>
</evidence>
<dbReference type="AlphaFoldDB" id="A0AAR5NZ41"/>
<keyword evidence="6 13" id="KW-0479">Metal-binding</keyword>
<dbReference type="GO" id="GO:0005506">
    <property type="term" value="F:iron ion binding"/>
    <property type="evidence" value="ECO:0007669"/>
    <property type="project" value="InterPro"/>
</dbReference>
<evidence type="ECO:0000256" key="5">
    <source>
        <dbReference type="ARBA" id="ARBA00022617"/>
    </source>
</evidence>
<accession>A0AAR5NZ41</accession>
<evidence type="ECO:0000256" key="3">
    <source>
        <dbReference type="ARBA" id="ARBA00004406"/>
    </source>
</evidence>
<dbReference type="GO" id="GO:0004497">
    <property type="term" value="F:monooxygenase activity"/>
    <property type="evidence" value="ECO:0007669"/>
    <property type="project" value="UniProtKB-KW"/>
</dbReference>
<keyword evidence="10 13" id="KW-0408">Iron</keyword>
<keyword evidence="16" id="KW-1185">Reference proteome</keyword>
<feature type="transmembrane region" description="Helical" evidence="14">
    <location>
        <begin position="536"/>
        <end position="555"/>
    </location>
</feature>
<dbReference type="Gene3D" id="1.10.630.10">
    <property type="entry name" value="Cytochrome P450"/>
    <property type="match status" value="2"/>
</dbReference>
<keyword evidence="9" id="KW-0560">Oxidoreductase</keyword>
<dbReference type="InterPro" id="IPR050476">
    <property type="entry name" value="Insect_CytP450_Detox"/>
</dbReference>
<feature type="transmembrane region" description="Helical" evidence="14">
    <location>
        <begin position="6"/>
        <end position="21"/>
    </location>
</feature>
<keyword evidence="5 13" id="KW-0349">Heme</keyword>
<dbReference type="PRINTS" id="PR00463">
    <property type="entry name" value="EP450I"/>
</dbReference>
<keyword evidence="7" id="KW-0256">Endoplasmic reticulum</keyword>
<dbReference type="PROSITE" id="PS00086">
    <property type="entry name" value="CYTOCHROME_P450"/>
    <property type="match status" value="2"/>
</dbReference>
<evidence type="ECO:0000256" key="13">
    <source>
        <dbReference type="PIRSR" id="PIRSR602401-1"/>
    </source>
</evidence>
<dbReference type="InterPro" id="IPR017972">
    <property type="entry name" value="Cyt_P450_CS"/>
</dbReference>